<dbReference type="PANTHER" id="PTHR32039">
    <property type="entry name" value="MAGNESIUM-CHELATASE SUBUNIT CHLI"/>
    <property type="match status" value="1"/>
</dbReference>
<dbReference type="Gene3D" id="3.30.230.10">
    <property type="match status" value="1"/>
</dbReference>
<accession>A0A0D6GHL5</accession>
<keyword evidence="3" id="KW-0378">Hydrolase</keyword>
<dbReference type="GO" id="GO:0006508">
    <property type="term" value="P:proteolysis"/>
    <property type="evidence" value="ECO:0007669"/>
    <property type="project" value="UniProtKB-KW"/>
</dbReference>
<dbReference type="SUPFAM" id="SSF52540">
    <property type="entry name" value="P-loop containing nucleoside triphosphate hydrolases"/>
    <property type="match status" value="1"/>
</dbReference>
<evidence type="ECO:0000259" key="2">
    <source>
        <dbReference type="SMART" id="SM00382"/>
    </source>
</evidence>
<dbReference type="KEGG" id="cdip:ERS451417_01537"/>
<dbReference type="SMART" id="SM00382">
    <property type="entry name" value="AAA"/>
    <property type="match status" value="1"/>
</dbReference>
<dbReference type="PANTHER" id="PTHR32039:SF7">
    <property type="entry name" value="COMPETENCE PROTEIN COMM"/>
    <property type="match status" value="1"/>
</dbReference>
<evidence type="ECO:0000256" key="1">
    <source>
        <dbReference type="ARBA" id="ARBA00006354"/>
    </source>
</evidence>
<dbReference type="InterPro" id="IPR000523">
    <property type="entry name" value="Mg_chelatse_chII-like_cat_dom"/>
</dbReference>
<gene>
    <name evidence="3" type="ORF">CIP107547_01721</name>
</gene>
<evidence type="ECO:0000313" key="3">
    <source>
        <dbReference type="EMBL" id="CAB0610228.1"/>
    </source>
</evidence>
<feature type="domain" description="AAA+ ATPase" evidence="2">
    <location>
        <begin position="221"/>
        <end position="401"/>
    </location>
</feature>
<dbReference type="InterPro" id="IPR027417">
    <property type="entry name" value="P-loop_NTPase"/>
</dbReference>
<dbReference type="InterPro" id="IPR003593">
    <property type="entry name" value="AAA+_ATPase"/>
</dbReference>
<proteinExistence type="inferred from homology"/>
<sequence length="516" mass="55047">MGLAKTRSAAISGVTGVIVDVEANIGAGLPGTYIVGLADAAVAEARQRIKTAVNNSELPWPKTKVIVNLSPASLRKNGAQFDLGICMAIMAAAGMHNPDCRDIENTLFLGEIGLDGVIKPISGLVPALLAARGAEIRNVVIPWGNAAEAMAVIDDSAMNVLVARSISEATEWLKGNDDLIAAHDVILDEHATKKQPHKVGDMQDVVGQSDAKKAAEIAVAGGHNIVMIGPPGSGKSMIAQRMAGLLPALTHTEMIEATAIHSVMGQAFNGPMTHPPFVAPHHSITKAALLGGGSGNLQPGAASLAHTGVLFLDEVSEIPANILDCLRMPLECGEIKLMRHRREVTFPARFQLVMATNPCRCAAELPSECRCSATTRARYLNNISGPLRDRLDIFVRTHAQGAVISDTNQESSKSIAERVQSARERSEHRWRTAGFTVTTNAAMDPYLLRRHFPADEASMALLSSYLGDGELSQRGVDRALKVAWTLCDLEGKTRPDLGHTAYALELRDDCIRENAA</sequence>
<dbReference type="Proteomes" id="UP000480222">
    <property type="component" value="Unassembled WGS sequence"/>
</dbReference>
<dbReference type="SUPFAM" id="SSF54211">
    <property type="entry name" value="Ribosomal protein S5 domain 2-like"/>
    <property type="match status" value="1"/>
</dbReference>
<comment type="similarity">
    <text evidence="1">Belongs to the Mg-chelatase subunits D/I family. ComM subfamily.</text>
</comment>
<dbReference type="Pfam" id="PF13335">
    <property type="entry name" value="Mg_chelatase_C"/>
    <property type="match status" value="1"/>
</dbReference>
<dbReference type="GO" id="GO:0008233">
    <property type="term" value="F:peptidase activity"/>
    <property type="evidence" value="ECO:0007669"/>
    <property type="project" value="UniProtKB-KW"/>
</dbReference>
<dbReference type="AlphaFoldDB" id="A0A0D6GHL5"/>
<evidence type="ECO:0000313" key="4">
    <source>
        <dbReference type="Proteomes" id="UP000480222"/>
    </source>
</evidence>
<organism evidence="3 4">
    <name type="scientific">Corynebacterium diphtheriae</name>
    <dbReference type="NCBI Taxonomy" id="1717"/>
    <lineage>
        <taxon>Bacteria</taxon>
        <taxon>Bacillati</taxon>
        <taxon>Actinomycetota</taxon>
        <taxon>Actinomycetes</taxon>
        <taxon>Mycobacteriales</taxon>
        <taxon>Corynebacteriaceae</taxon>
        <taxon>Corynebacterium</taxon>
    </lineage>
</organism>
<dbReference type="InterPro" id="IPR045006">
    <property type="entry name" value="CHLI-like"/>
</dbReference>
<dbReference type="InterPro" id="IPR004482">
    <property type="entry name" value="Mg_chelat-rel"/>
</dbReference>
<dbReference type="GO" id="GO:0005524">
    <property type="term" value="F:ATP binding"/>
    <property type="evidence" value="ECO:0007669"/>
    <property type="project" value="InterPro"/>
</dbReference>
<dbReference type="GeneID" id="29421315"/>
<dbReference type="Pfam" id="PF13541">
    <property type="entry name" value="ChlI"/>
    <property type="match status" value="1"/>
</dbReference>
<dbReference type="NCBIfam" id="TIGR00368">
    <property type="entry name" value="YifB family Mg chelatase-like AAA ATPase"/>
    <property type="match status" value="1"/>
</dbReference>
<name>A0A0D6GHL5_CORDP</name>
<reference evidence="3 4" key="1">
    <citation type="submission" date="2020-02" db="EMBL/GenBank/DDBJ databases">
        <authorList>
            <person name="Brisse S."/>
        </authorList>
    </citation>
    <scope>NUCLEOTIDE SEQUENCE [LARGE SCALE GENOMIC DNA]</scope>
    <source>
        <strain evidence="3">CIP107547</strain>
    </source>
</reference>
<dbReference type="EMBL" id="CADDAV010000020">
    <property type="protein sequence ID" value="CAB0610228.1"/>
    <property type="molecule type" value="Genomic_DNA"/>
</dbReference>
<dbReference type="Gene3D" id="3.40.50.300">
    <property type="entry name" value="P-loop containing nucleotide triphosphate hydrolases"/>
    <property type="match status" value="1"/>
</dbReference>
<dbReference type="RefSeq" id="WP_014319161.1">
    <property type="nucleotide sequence ID" value="NZ_CP039522.1"/>
</dbReference>
<comment type="caution">
    <text evidence="3">The sequence shown here is derived from an EMBL/GenBank/DDBJ whole genome shotgun (WGS) entry which is preliminary data.</text>
</comment>
<dbReference type="InterPro" id="IPR020568">
    <property type="entry name" value="Ribosomal_Su5_D2-typ_SF"/>
</dbReference>
<keyword evidence="3" id="KW-0645">Protease</keyword>
<dbReference type="CDD" id="cd00009">
    <property type="entry name" value="AAA"/>
    <property type="match status" value="1"/>
</dbReference>
<dbReference type="Pfam" id="PF01078">
    <property type="entry name" value="Mg_chelatase"/>
    <property type="match status" value="1"/>
</dbReference>
<dbReference type="InterPro" id="IPR014721">
    <property type="entry name" value="Ribsml_uS5_D2-typ_fold_subgr"/>
</dbReference>
<dbReference type="InterPro" id="IPR025158">
    <property type="entry name" value="Mg_chelat-rel_C"/>
</dbReference>
<protein>
    <submittedName>
        <fullName evidence="3">ATP-dependent protease</fullName>
    </submittedName>
</protein>